<keyword evidence="2" id="KW-1185">Reference proteome</keyword>
<dbReference type="Proteomes" id="UP000606974">
    <property type="component" value="Unassembled WGS sequence"/>
</dbReference>
<evidence type="ECO:0000313" key="1">
    <source>
        <dbReference type="EMBL" id="KAF7502401.1"/>
    </source>
</evidence>
<dbReference type="EMBL" id="JAACFV010000257">
    <property type="protein sequence ID" value="KAF7502401.1"/>
    <property type="molecule type" value="Genomic_DNA"/>
</dbReference>
<comment type="caution">
    <text evidence="1">The sequence shown here is derived from an EMBL/GenBank/DDBJ whole genome shotgun (WGS) entry which is preliminary data.</text>
</comment>
<dbReference type="OrthoDB" id="2017974at2759"/>
<reference evidence="1" key="1">
    <citation type="submission" date="2020-02" db="EMBL/GenBank/DDBJ databases">
        <authorList>
            <person name="Palmer J.M."/>
        </authorList>
    </citation>
    <scope>NUCLEOTIDE SEQUENCE</scope>
    <source>
        <strain evidence="1">EPUS1.4</strain>
        <tissue evidence="1">Thallus</tissue>
    </source>
</reference>
<organism evidence="1 2">
    <name type="scientific">Endocarpon pusillum</name>
    <dbReference type="NCBI Taxonomy" id="364733"/>
    <lineage>
        <taxon>Eukaryota</taxon>
        <taxon>Fungi</taxon>
        <taxon>Dikarya</taxon>
        <taxon>Ascomycota</taxon>
        <taxon>Pezizomycotina</taxon>
        <taxon>Eurotiomycetes</taxon>
        <taxon>Chaetothyriomycetidae</taxon>
        <taxon>Verrucariales</taxon>
        <taxon>Verrucariaceae</taxon>
        <taxon>Endocarpon</taxon>
    </lineage>
</organism>
<evidence type="ECO:0000313" key="2">
    <source>
        <dbReference type="Proteomes" id="UP000606974"/>
    </source>
</evidence>
<proteinExistence type="predicted"/>
<protein>
    <submittedName>
        <fullName evidence="1">Uncharacterized protein</fullName>
    </submittedName>
</protein>
<gene>
    <name evidence="1" type="ORF">GJ744_005853</name>
</gene>
<name>A0A8H7A884_9EURO</name>
<dbReference type="AlphaFoldDB" id="A0A8H7A884"/>
<sequence length="171" mass="19105">MLLFNSFLANEEIASQRYPVVEAAFVKAAAIQFTRGSIETYTELVEQFLFALDRHIGRVTAKFRVQGPELASAICATLFDFGNVDSYLWKAFSSYEAQLQAALENQKVSTGQTTISADQEANWKEEQRRAYFRSVNDPTGNRKAVYSTRDSMTRDATFSGAQDAVAHASHL</sequence>
<accession>A0A8H7A884</accession>